<accession>F7YX00</accession>
<dbReference type="Gene3D" id="6.10.340.10">
    <property type="match status" value="1"/>
</dbReference>
<comment type="similarity">
    <text evidence="7">Belongs to the methyl-accepting chemotaxis (MCP) protein family.</text>
</comment>
<dbReference type="Gene3D" id="3.30.450.20">
    <property type="entry name" value="PAS domain"/>
    <property type="match status" value="1"/>
</dbReference>
<dbReference type="GO" id="GO:0006935">
    <property type="term" value="P:chemotaxis"/>
    <property type="evidence" value="ECO:0007669"/>
    <property type="project" value="InterPro"/>
</dbReference>
<feature type="domain" description="HAMP" evidence="12">
    <location>
        <begin position="210"/>
        <end position="262"/>
    </location>
</feature>
<dbReference type="SMART" id="SM00283">
    <property type="entry name" value="MA"/>
    <property type="match status" value="1"/>
</dbReference>
<dbReference type="Gene3D" id="1.10.287.950">
    <property type="entry name" value="Methyl-accepting chemotaxis protein"/>
    <property type="match status" value="1"/>
</dbReference>
<evidence type="ECO:0000256" key="10">
    <source>
        <dbReference type="SAM" id="Phobius"/>
    </source>
</evidence>
<dbReference type="SMART" id="SM01049">
    <property type="entry name" value="Cache_2"/>
    <property type="match status" value="1"/>
</dbReference>
<feature type="transmembrane region" description="Helical" evidence="10">
    <location>
        <begin position="188"/>
        <end position="208"/>
    </location>
</feature>
<evidence type="ECO:0000256" key="6">
    <source>
        <dbReference type="ARBA" id="ARBA00023224"/>
    </source>
</evidence>
<dbReference type="SMART" id="SM00304">
    <property type="entry name" value="HAMP"/>
    <property type="match status" value="2"/>
</dbReference>
<keyword evidence="6 8" id="KW-0807">Transducer</keyword>
<organism evidence="13 14">
    <name type="scientific">Pseudothermotoga thermarum DSM 5069</name>
    <dbReference type="NCBI Taxonomy" id="688269"/>
    <lineage>
        <taxon>Bacteria</taxon>
        <taxon>Thermotogati</taxon>
        <taxon>Thermotogota</taxon>
        <taxon>Thermotogae</taxon>
        <taxon>Thermotogales</taxon>
        <taxon>Thermotogaceae</taxon>
        <taxon>Pseudothermotoga</taxon>
    </lineage>
</organism>
<feature type="coiled-coil region" evidence="9">
    <location>
        <begin position="520"/>
        <end position="547"/>
    </location>
</feature>
<evidence type="ECO:0000256" key="3">
    <source>
        <dbReference type="ARBA" id="ARBA00022692"/>
    </source>
</evidence>
<dbReference type="HOGENOM" id="CLU_000445_107_21_0"/>
<dbReference type="Pfam" id="PF00672">
    <property type="entry name" value="HAMP"/>
    <property type="match status" value="1"/>
</dbReference>
<dbReference type="PROSITE" id="PS50885">
    <property type="entry name" value="HAMP"/>
    <property type="match status" value="1"/>
</dbReference>
<dbReference type="CDD" id="cd06225">
    <property type="entry name" value="HAMP"/>
    <property type="match status" value="1"/>
</dbReference>
<name>F7YX00_9THEM</name>
<dbReference type="GO" id="GO:0005886">
    <property type="term" value="C:plasma membrane"/>
    <property type="evidence" value="ECO:0007669"/>
    <property type="project" value="UniProtKB-SubCell"/>
</dbReference>
<evidence type="ECO:0000259" key="11">
    <source>
        <dbReference type="PROSITE" id="PS50111"/>
    </source>
</evidence>
<dbReference type="GO" id="GO:0004888">
    <property type="term" value="F:transmembrane signaling receptor activity"/>
    <property type="evidence" value="ECO:0007669"/>
    <property type="project" value="InterPro"/>
</dbReference>
<evidence type="ECO:0000313" key="13">
    <source>
        <dbReference type="EMBL" id="AEH50592.1"/>
    </source>
</evidence>
<dbReference type="PROSITE" id="PS50111">
    <property type="entry name" value="CHEMOTAXIS_TRANSDUC_2"/>
    <property type="match status" value="1"/>
</dbReference>
<evidence type="ECO:0000313" key="14">
    <source>
        <dbReference type="Proteomes" id="UP000006804"/>
    </source>
</evidence>
<protein>
    <submittedName>
        <fullName evidence="13">Methyl-accepting chemotaxis sensory transducer with Cache sensor</fullName>
    </submittedName>
</protein>
<dbReference type="InterPro" id="IPR004010">
    <property type="entry name" value="Double_Cache_2"/>
</dbReference>
<evidence type="ECO:0000259" key="12">
    <source>
        <dbReference type="PROSITE" id="PS50885"/>
    </source>
</evidence>
<dbReference type="InterPro" id="IPR003660">
    <property type="entry name" value="HAMP_dom"/>
</dbReference>
<evidence type="ECO:0000256" key="1">
    <source>
        <dbReference type="ARBA" id="ARBA00004651"/>
    </source>
</evidence>
<dbReference type="InterPro" id="IPR033480">
    <property type="entry name" value="sCache_2"/>
</dbReference>
<dbReference type="KEGG" id="tta:Theth_0502"/>
<gene>
    <name evidence="13" type="ORF">Theth_0502</name>
</gene>
<dbReference type="InterPro" id="IPR004090">
    <property type="entry name" value="Chemotax_Me-accpt_rcpt"/>
</dbReference>
<comment type="subcellular location">
    <subcellularLocation>
        <location evidence="1">Cell membrane</location>
        <topology evidence="1">Multi-pass membrane protein</topology>
    </subcellularLocation>
</comment>
<evidence type="ECO:0000256" key="2">
    <source>
        <dbReference type="ARBA" id="ARBA00022475"/>
    </source>
</evidence>
<dbReference type="RefSeq" id="WP_013931815.1">
    <property type="nucleotide sequence ID" value="NC_015707.1"/>
</dbReference>
<dbReference type="AlphaFoldDB" id="F7YX00"/>
<dbReference type="GO" id="GO:0007165">
    <property type="term" value="P:signal transduction"/>
    <property type="evidence" value="ECO:0007669"/>
    <property type="project" value="UniProtKB-KW"/>
</dbReference>
<feature type="domain" description="Methyl-accepting transducer" evidence="11">
    <location>
        <begin position="274"/>
        <end position="517"/>
    </location>
</feature>
<evidence type="ECO:0000256" key="7">
    <source>
        <dbReference type="ARBA" id="ARBA00029447"/>
    </source>
</evidence>
<evidence type="ECO:0000256" key="5">
    <source>
        <dbReference type="ARBA" id="ARBA00023136"/>
    </source>
</evidence>
<keyword evidence="3 10" id="KW-0812">Transmembrane</keyword>
<dbReference type="PRINTS" id="PR00260">
    <property type="entry name" value="CHEMTRNSDUCR"/>
</dbReference>
<dbReference type="CDD" id="cd11386">
    <property type="entry name" value="MCP_signal"/>
    <property type="match status" value="1"/>
</dbReference>
<dbReference type="PATRIC" id="fig|688269.3.peg.522"/>
<dbReference type="Pfam" id="PF08269">
    <property type="entry name" value="dCache_2"/>
    <property type="match status" value="1"/>
</dbReference>
<proteinExistence type="inferred from homology"/>
<keyword evidence="2" id="KW-1003">Cell membrane</keyword>
<dbReference type="STRING" id="688269.Theth_0502"/>
<sequence precursor="true">MGFKSLSRLIFMIALILVLAMTSAFMIVTYFNTKNSILENRLWGVKSLVEQAYGYIEFLYSKLQNGEIERKELFAQLQKSLDKMRYDGGNYIFLYENYVQIYTPNSANIGKDLRDLQDPNGKYVIRDLVDGSKAKGEIFYTYMWPNPAKNGKVEPKYSYAKWFAPLNLMVGTGVYLPDVNQAVLKAMIPVIISFLIVLLVMMALTFLISRGIGKVASKVMLATEKIAEGDLSVRVNVKRKDEFGRISSALNSMVEKLRNTLSEISAVNMTVSKNSSELSAFSEKVKAAIGTVNKQFELTAGDIQNISASLEQVNSSVEEIAASAQNVSKATQELSAAAGNMKNSAETSVSMIEEVSKSFERTYQEVQKAFETVKKLAENAQNIGEIVEAINSIAEQTNLLALNAAIEAARAGEAGRGFAVVADEIRKLAEESKQATGRIANILKQIQDQTREVSTSTEKTVVSIKESGEAATRISEYLKNITGLIQKVAQMIETTTAAAEEQSAATEEIASAVDSSSKTLVNQVEKIERIKDELNGIEKSAETLAKSSLELQRCVESMNKLISKFKI</sequence>
<reference evidence="13 14" key="1">
    <citation type="submission" date="2010-11" db="EMBL/GenBank/DDBJ databases">
        <title>The complete genome of Thermotoga thermarum DSM 5069.</title>
        <authorList>
            <consortium name="US DOE Joint Genome Institute (JGI-PGF)"/>
            <person name="Lucas S."/>
            <person name="Copeland A."/>
            <person name="Lapidus A."/>
            <person name="Bruce D."/>
            <person name="Goodwin L."/>
            <person name="Pitluck S."/>
            <person name="Kyrpides N."/>
            <person name="Mavromatis K."/>
            <person name="Ivanova N."/>
            <person name="Zeytun A."/>
            <person name="Brettin T."/>
            <person name="Detter J.C."/>
            <person name="Tapia R."/>
            <person name="Han C."/>
            <person name="Land M."/>
            <person name="Hauser L."/>
            <person name="Markowitz V."/>
            <person name="Cheng J.-F."/>
            <person name="Hugenholtz P."/>
            <person name="Woyke T."/>
            <person name="Wu D."/>
            <person name="Spring S."/>
            <person name="Schroeder M."/>
            <person name="Brambilla E."/>
            <person name="Klenk H.-P."/>
            <person name="Eisen J.A."/>
        </authorList>
    </citation>
    <scope>NUCLEOTIDE SEQUENCE [LARGE SCALE GENOMIC DNA]</scope>
    <source>
        <strain evidence="13 14">DSM 5069</strain>
    </source>
</reference>
<keyword evidence="14" id="KW-1185">Reference proteome</keyword>
<evidence type="ECO:0000256" key="9">
    <source>
        <dbReference type="SAM" id="Coils"/>
    </source>
</evidence>
<keyword evidence="5 10" id="KW-0472">Membrane</keyword>
<dbReference type="OrthoDB" id="9810264at2"/>
<keyword evidence="4 10" id="KW-1133">Transmembrane helix</keyword>
<dbReference type="PANTHER" id="PTHR32089:SF112">
    <property type="entry name" value="LYSOZYME-LIKE PROTEIN-RELATED"/>
    <property type="match status" value="1"/>
</dbReference>
<keyword evidence="9" id="KW-0175">Coiled coil</keyword>
<dbReference type="EMBL" id="CP002351">
    <property type="protein sequence ID" value="AEH50592.1"/>
    <property type="molecule type" value="Genomic_DNA"/>
</dbReference>
<feature type="transmembrane region" description="Helical" evidence="10">
    <location>
        <begin position="6"/>
        <end position="31"/>
    </location>
</feature>
<dbReference type="eggNOG" id="COG0840">
    <property type="taxonomic scope" value="Bacteria"/>
</dbReference>
<evidence type="ECO:0000256" key="8">
    <source>
        <dbReference type="PROSITE-ProRule" id="PRU00284"/>
    </source>
</evidence>
<dbReference type="Pfam" id="PF00015">
    <property type="entry name" value="MCPsignal"/>
    <property type="match status" value="1"/>
</dbReference>
<dbReference type="InterPro" id="IPR004089">
    <property type="entry name" value="MCPsignal_dom"/>
</dbReference>
<dbReference type="SUPFAM" id="SSF58104">
    <property type="entry name" value="Methyl-accepting chemotaxis protein (MCP) signaling domain"/>
    <property type="match status" value="1"/>
</dbReference>
<evidence type="ECO:0000256" key="4">
    <source>
        <dbReference type="ARBA" id="ARBA00022989"/>
    </source>
</evidence>
<dbReference type="Proteomes" id="UP000006804">
    <property type="component" value="Chromosome"/>
</dbReference>
<dbReference type="PANTHER" id="PTHR32089">
    <property type="entry name" value="METHYL-ACCEPTING CHEMOTAXIS PROTEIN MCPB"/>
    <property type="match status" value="1"/>
</dbReference>